<name>A0A3S0Z806_ELYCH</name>
<keyword evidence="2" id="KW-1185">Reference proteome</keyword>
<dbReference type="OrthoDB" id="10471746at2759"/>
<dbReference type="AlphaFoldDB" id="A0A3S0Z806"/>
<dbReference type="Proteomes" id="UP000271974">
    <property type="component" value="Unassembled WGS sequence"/>
</dbReference>
<evidence type="ECO:0000313" key="2">
    <source>
        <dbReference type="Proteomes" id="UP000271974"/>
    </source>
</evidence>
<accession>A0A3S0Z806</accession>
<sequence length="213" mass="23092">MPASTTHMNLFRIACNSCGGSPAGEDVGDALAAAAGTASSGADSAAMLKDLNFKIRETEATASYLTNEVYARWTSMFNNNQELLKRLHDFVAKHLTITVDGGTTLTEDEKNLVQILLQASNLVYFLEKEETQAAYGTKADSLADLKGRLAQVVCASRQLLAKFSDKDIRGFVQRNVYQSLKMAGVTNEGIRRAVCAVALKYMTTILSTVDLPK</sequence>
<evidence type="ECO:0000313" key="1">
    <source>
        <dbReference type="EMBL" id="RUS72812.1"/>
    </source>
</evidence>
<dbReference type="EMBL" id="RQTK01001015">
    <property type="protein sequence ID" value="RUS72812.1"/>
    <property type="molecule type" value="Genomic_DNA"/>
</dbReference>
<protein>
    <submittedName>
        <fullName evidence="1">Uncharacterized protein</fullName>
    </submittedName>
</protein>
<proteinExistence type="predicted"/>
<reference evidence="1 2" key="1">
    <citation type="submission" date="2019-01" db="EMBL/GenBank/DDBJ databases">
        <title>A draft genome assembly of the solar-powered sea slug Elysia chlorotica.</title>
        <authorList>
            <person name="Cai H."/>
            <person name="Li Q."/>
            <person name="Fang X."/>
            <person name="Li J."/>
            <person name="Curtis N.E."/>
            <person name="Altenburger A."/>
            <person name="Shibata T."/>
            <person name="Feng M."/>
            <person name="Maeda T."/>
            <person name="Schwartz J.A."/>
            <person name="Shigenobu S."/>
            <person name="Lundholm N."/>
            <person name="Nishiyama T."/>
            <person name="Yang H."/>
            <person name="Hasebe M."/>
            <person name="Li S."/>
            <person name="Pierce S.K."/>
            <person name="Wang J."/>
        </authorList>
    </citation>
    <scope>NUCLEOTIDE SEQUENCE [LARGE SCALE GENOMIC DNA]</scope>
    <source>
        <strain evidence="1">EC2010</strain>
        <tissue evidence="1">Whole organism of an adult</tissue>
    </source>
</reference>
<organism evidence="1 2">
    <name type="scientific">Elysia chlorotica</name>
    <name type="common">Eastern emerald elysia</name>
    <name type="synonym">Sea slug</name>
    <dbReference type="NCBI Taxonomy" id="188477"/>
    <lineage>
        <taxon>Eukaryota</taxon>
        <taxon>Metazoa</taxon>
        <taxon>Spiralia</taxon>
        <taxon>Lophotrochozoa</taxon>
        <taxon>Mollusca</taxon>
        <taxon>Gastropoda</taxon>
        <taxon>Heterobranchia</taxon>
        <taxon>Euthyneura</taxon>
        <taxon>Panpulmonata</taxon>
        <taxon>Sacoglossa</taxon>
        <taxon>Placobranchoidea</taxon>
        <taxon>Plakobranchidae</taxon>
        <taxon>Elysia</taxon>
    </lineage>
</organism>
<gene>
    <name evidence="1" type="ORF">EGW08_019425</name>
</gene>
<comment type="caution">
    <text evidence="1">The sequence shown here is derived from an EMBL/GenBank/DDBJ whole genome shotgun (WGS) entry which is preliminary data.</text>
</comment>